<dbReference type="AlphaFoldDB" id="A0A2T3AFX7"/>
<dbReference type="EMBL" id="KZ678395">
    <property type="protein sequence ID" value="PSR97063.1"/>
    <property type="molecule type" value="Genomic_DNA"/>
</dbReference>
<proteinExistence type="predicted"/>
<protein>
    <submittedName>
        <fullName evidence="1">Uncharacterized protein</fullName>
    </submittedName>
</protein>
<gene>
    <name evidence="1" type="ORF">BD289DRAFT_126187</name>
</gene>
<reference evidence="1 2" key="1">
    <citation type="journal article" date="2018" name="Mycol. Prog.">
        <title>Coniella lustricola, a new species from submerged detritus.</title>
        <authorList>
            <person name="Raudabaugh D.B."/>
            <person name="Iturriaga T."/>
            <person name="Carver A."/>
            <person name="Mondo S."/>
            <person name="Pangilinan J."/>
            <person name="Lipzen A."/>
            <person name="He G."/>
            <person name="Amirebrahimi M."/>
            <person name="Grigoriev I.V."/>
            <person name="Miller A.N."/>
        </authorList>
    </citation>
    <scope>NUCLEOTIDE SEQUENCE [LARGE SCALE GENOMIC DNA]</scope>
    <source>
        <strain evidence="1 2">B22-T-1</strain>
    </source>
</reference>
<name>A0A2T3AFX7_9PEZI</name>
<evidence type="ECO:0000313" key="1">
    <source>
        <dbReference type="EMBL" id="PSR97063.1"/>
    </source>
</evidence>
<organism evidence="1 2">
    <name type="scientific">Coniella lustricola</name>
    <dbReference type="NCBI Taxonomy" id="2025994"/>
    <lineage>
        <taxon>Eukaryota</taxon>
        <taxon>Fungi</taxon>
        <taxon>Dikarya</taxon>
        <taxon>Ascomycota</taxon>
        <taxon>Pezizomycotina</taxon>
        <taxon>Sordariomycetes</taxon>
        <taxon>Sordariomycetidae</taxon>
        <taxon>Diaporthales</taxon>
        <taxon>Schizoparmaceae</taxon>
        <taxon>Coniella</taxon>
    </lineage>
</organism>
<evidence type="ECO:0000313" key="2">
    <source>
        <dbReference type="Proteomes" id="UP000241462"/>
    </source>
</evidence>
<dbReference type="InParanoid" id="A0A2T3AFX7"/>
<dbReference type="Proteomes" id="UP000241462">
    <property type="component" value="Unassembled WGS sequence"/>
</dbReference>
<keyword evidence="2" id="KW-1185">Reference proteome</keyword>
<sequence>MVHGETHLLLPPSAFSTGYRHPFRPHRASCCADMRRIGHDAHGKSGCALRTMRPDSGSRLVWARASSIFVSSSLHNFMRCVGVDDVKFTQDGQAIVGTTASSNIQRPQDNKGEVAKDTIRHCMSGYGQALGRLNRSSSDIFSREQQKENRRTWKEAAKIPQLEPPRRCMIGHVESAHVLVSMRSLILLFLLLLLVTMCPKTGVRCQVCMASIGDKAPGLRKSP</sequence>
<accession>A0A2T3AFX7</accession>